<evidence type="ECO:0000256" key="1">
    <source>
        <dbReference type="SAM" id="MobiDB-lite"/>
    </source>
</evidence>
<evidence type="ECO:0000313" key="2">
    <source>
        <dbReference type="EMBL" id="MBD7953885.1"/>
    </source>
</evidence>
<comment type="caution">
    <text evidence="2">The sequence shown here is derived from an EMBL/GenBank/DDBJ whole genome shotgun (WGS) entry which is preliminary data.</text>
</comment>
<sequence length="102" mass="11222">MTTHGRNTIATLLIGALLVAAQNESASGAPRAPGQYEPHRRLGDNPPITLPASGLPGEEIRFNRQRSEGSESWAYRWQVGEEGGGSWSLIGYTFNHFDEQER</sequence>
<protein>
    <submittedName>
        <fullName evidence="2">Uncharacterized protein</fullName>
    </submittedName>
</protein>
<accession>A0A8X8FZP2</accession>
<dbReference type="EMBL" id="JACSQS010000005">
    <property type="protein sequence ID" value="MBD7953885.1"/>
    <property type="molecule type" value="Genomic_DNA"/>
</dbReference>
<proteinExistence type="predicted"/>
<dbReference type="AlphaFoldDB" id="A0A8X8FZP2"/>
<name>A0A8X8FZP2_9GAMM</name>
<feature type="region of interest" description="Disordered" evidence="1">
    <location>
        <begin position="24"/>
        <end position="56"/>
    </location>
</feature>
<dbReference type="Proteomes" id="UP000636938">
    <property type="component" value="Unassembled WGS sequence"/>
</dbReference>
<keyword evidence="3" id="KW-1185">Reference proteome</keyword>
<evidence type="ECO:0000313" key="3">
    <source>
        <dbReference type="Proteomes" id="UP000636938"/>
    </source>
</evidence>
<gene>
    <name evidence="2" type="ORF">H9654_06640</name>
</gene>
<dbReference type="RefSeq" id="WP_191769970.1">
    <property type="nucleotide sequence ID" value="NZ_JACSQS010000005.1"/>
</dbReference>
<organism evidence="2 3">
    <name type="scientific">Stenotrophomonas lacuserhaii</name>
    <dbReference type="NCBI Taxonomy" id="2760084"/>
    <lineage>
        <taxon>Bacteria</taxon>
        <taxon>Pseudomonadati</taxon>
        <taxon>Pseudomonadota</taxon>
        <taxon>Gammaproteobacteria</taxon>
        <taxon>Lysobacterales</taxon>
        <taxon>Lysobacteraceae</taxon>
        <taxon>Stenotrophomonas</taxon>
    </lineage>
</organism>
<reference evidence="2 3" key="1">
    <citation type="submission" date="2020-08" db="EMBL/GenBank/DDBJ databases">
        <title>A Genomic Blueprint of the Chicken Gut Microbiome.</title>
        <authorList>
            <person name="Gilroy R."/>
            <person name="Ravi A."/>
            <person name="Getino M."/>
            <person name="Pursley I."/>
            <person name="Horton D.L."/>
            <person name="Alikhan N.-F."/>
            <person name="Baker D."/>
            <person name="Gharbi K."/>
            <person name="Hall N."/>
            <person name="Watson M."/>
            <person name="Adriaenssens E.M."/>
            <person name="Foster-Nyarko E."/>
            <person name="Jarju S."/>
            <person name="Secka A."/>
            <person name="Antonio M."/>
            <person name="Oren A."/>
            <person name="Chaudhuri R."/>
            <person name="La Ragione R.M."/>
            <person name="Hildebrand F."/>
            <person name="Pallen M.J."/>
        </authorList>
    </citation>
    <scope>NUCLEOTIDE SEQUENCE [LARGE SCALE GENOMIC DNA]</scope>
    <source>
        <strain evidence="2 3">Sa5BUN4</strain>
    </source>
</reference>